<keyword evidence="2" id="KW-1185">Reference proteome</keyword>
<dbReference type="AlphaFoldDB" id="R7QFA4"/>
<proteinExistence type="predicted"/>
<evidence type="ECO:0000313" key="2">
    <source>
        <dbReference type="Proteomes" id="UP000012073"/>
    </source>
</evidence>
<dbReference type="EMBL" id="HG001759">
    <property type="protein sequence ID" value="CDF36090.1"/>
    <property type="molecule type" value="Genomic_DNA"/>
</dbReference>
<dbReference type="Proteomes" id="UP000012073">
    <property type="component" value="Unassembled WGS sequence"/>
</dbReference>
<dbReference type="Gramene" id="CDF36090">
    <property type="protein sequence ID" value="CDF36090"/>
    <property type="gene ID" value="CHC_T00004508001"/>
</dbReference>
<accession>R7QFA4</accession>
<protein>
    <submittedName>
        <fullName evidence="1">Uncharacterized protein</fullName>
    </submittedName>
</protein>
<dbReference type="KEGG" id="ccp:CHC_T00004508001"/>
<organism evidence="1 2">
    <name type="scientific">Chondrus crispus</name>
    <name type="common">Carrageen Irish moss</name>
    <name type="synonym">Polymorpha crispa</name>
    <dbReference type="NCBI Taxonomy" id="2769"/>
    <lineage>
        <taxon>Eukaryota</taxon>
        <taxon>Rhodophyta</taxon>
        <taxon>Florideophyceae</taxon>
        <taxon>Rhodymeniophycidae</taxon>
        <taxon>Gigartinales</taxon>
        <taxon>Gigartinaceae</taxon>
        <taxon>Chondrus</taxon>
    </lineage>
</organism>
<gene>
    <name evidence="1" type="ORF">CHC_T00004508001</name>
</gene>
<dbReference type="GeneID" id="17323619"/>
<reference evidence="2" key="1">
    <citation type="journal article" date="2013" name="Proc. Natl. Acad. Sci. U.S.A.">
        <title>Genome structure and metabolic features in the red seaweed Chondrus crispus shed light on evolution of the Archaeplastida.</title>
        <authorList>
            <person name="Collen J."/>
            <person name="Porcel B."/>
            <person name="Carre W."/>
            <person name="Ball S.G."/>
            <person name="Chaparro C."/>
            <person name="Tonon T."/>
            <person name="Barbeyron T."/>
            <person name="Michel G."/>
            <person name="Noel B."/>
            <person name="Valentin K."/>
            <person name="Elias M."/>
            <person name="Artiguenave F."/>
            <person name="Arun A."/>
            <person name="Aury J.M."/>
            <person name="Barbosa-Neto J.F."/>
            <person name="Bothwell J.H."/>
            <person name="Bouget F.Y."/>
            <person name="Brillet L."/>
            <person name="Cabello-Hurtado F."/>
            <person name="Capella-Gutierrez S."/>
            <person name="Charrier B."/>
            <person name="Cladiere L."/>
            <person name="Cock J.M."/>
            <person name="Coelho S.M."/>
            <person name="Colleoni C."/>
            <person name="Czjzek M."/>
            <person name="Da Silva C."/>
            <person name="Delage L."/>
            <person name="Denoeud F."/>
            <person name="Deschamps P."/>
            <person name="Dittami S.M."/>
            <person name="Gabaldon T."/>
            <person name="Gachon C.M."/>
            <person name="Groisillier A."/>
            <person name="Herve C."/>
            <person name="Jabbari K."/>
            <person name="Katinka M."/>
            <person name="Kloareg B."/>
            <person name="Kowalczyk N."/>
            <person name="Labadie K."/>
            <person name="Leblanc C."/>
            <person name="Lopez P.J."/>
            <person name="McLachlan D.H."/>
            <person name="Meslet-Cladiere L."/>
            <person name="Moustafa A."/>
            <person name="Nehr Z."/>
            <person name="Nyvall Collen P."/>
            <person name="Panaud O."/>
            <person name="Partensky F."/>
            <person name="Poulain J."/>
            <person name="Rensing S.A."/>
            <person name="Rousvoal S."/>
            <person name="Samson G."/>
            <person name="Symeonidi A."/>
            <person name="Weissenbach J."/>
            <person name="Zambounis A."/>
            <person name="Wincker P."/>
            <person name="Boyen C."/>
        </authorList>
    </citation>
    <scope>NUCLEOTIDE SEQUENCE [LARGE SCALE GENOMIC DNA]</scope>
    <source>
        <strain evidence="2">cv. Stackhouse</strain>
    </source>
</reference>
<dbReference type="OrthoDB" id="77828at2759"/>
<name>R7QFA4_CHOCR</name>
<evidence type="ECO:0000313" key="1">
    <source>
        <dbReference type="EMBL" id="CDF36090.1"/>
    </source>
</evidence>
<dbReference type="RefSeq" id="XP_005715909.1">
    <property type="nucleotide sequence ID" value="XM_005715852.1"/>
</dbReference>
<sequence length="101" mass="11257">MQDITRKPVLWGLDPLFHVHVKLFAGSLGRMKPGQWGDGDSVYFSSFVRGYPRPVRLASLAGLVVFISKHQKVMRADGAIALASRGRIQSLLPNRRDHNCS</sequence>